<keyword evidence="2" id="KW-1185">Reference proteome</keyword>
<gene>
    <name evidence="1" type="ORF">HH213_18955</name>
</gene>
<dbReference type="Proteomes" id="UP000503117">
    <property type="component" value="Chromosome"/>
</dbReference>
<organism evidence="1 2">
    <name type="scientific">Duganella dendranthematis</name>
    <dbReference type="NCBI Taxonomy" id="2728021"/>
    <lineage>
        <taxon>Bacteria</taxon>
        <taxon>Pseudomonadati</taxon>
        <taxon>Pseudomonadota</taxon>
        <taxon>Betaproteobacteria</taxon>
        <taxon>Burkholderiales</taxon>
        <taxon>Oxalobacteraceae</taxon>
        <taxon>Telluria group</taxon>
        <taxon>Duganella</taxon>
    </lineage>
</organism>
<name>A0ABX6MCE3_9BURK</name>
<evidence type="ECO:0000313" key="2">
    <source>
        <dbReference type="Proteomes" id="UP000503117"/>
    </source>
</evidence>
<dbReference type="EMBL" id="CP051684">
    <property type="protein sequence ID" value="QJD91991.1"/>
    <property type="molecule type" value="Genomic_DNA"/>
</dbReference>
<reference evidence="1 2" key="1">
    <citation type="submission" date="2020-04" db="EMBL/GenBank/DDBJ databases">
        <title>Genome sequencing of novel species.</title>
        <authorList>
            <person name="Heo J."/>
            <person name="Kim S.-J."/>
            <person name="Kim J.-S."/>
            <person name="Hong S.-B."/>
            <person name="Kwon S.-W."/>
        </authorList>
    </citation>
    <scope>NUCLEOTIDE SEQUENCE [LARGE SCALE GENOMIC DNA]</scope>
    <source>
        <strain evidence="1 2">AF9R3</strain>
    </source>
</reference>
<sequence length="157" mass="17706">MTDQNNPTAAFYYQSMDKTPCSFALVAVMQNSWDFSVYDPNCPQVSPDISTPFRLAAVQFEDAVRHDFNENGAFFRPDGSLIFRKIGTPSNVLFSASELIGVNNSGFSHNHPGGHSFSMQDVRHAVELDLIELRAVAPHWRYIMHPAEAWPDWEAIE</sequence>
<proteinExistence type="predicted"/>
<dbReference type="RefSeq" id="WP_169113260.1">
    <property type="nucleotide sequence ID" value="NZ_CP051684.1"/>
</dbReference>
<protein>
    <submittedName>
        <fullName evidence="1">Uncharacterized protein</fullName>
    </submittedName>
</protein>
<accession>A0ABX6MCE3</accession>
<evidence type="ECO:0000313" key="1">
    <source>
        <dbReference type="EMBL" id="QJD91991.1"/>
    </source>
</evidence>